<dbReference type="InterPro" id="IPR011042">
    <property type="entry name" value="6-blade_b-propeller_TolB-like"/>
</dbReference>
<dbReference type="RefSeq" id="WP_343872921.1">
    <property type="nucleotide sequence ID" value="NZ_BAAAIX010000013.1"/>
</dbReference>
<dbReference type="PANTHER" id="PTHR36842:SF1">
    <property type="entry name" value="PROTEIN TOLB"/>
    <property type="match status" value="1"/>
</dbReference>
<dbReference type="SUPFAM" id="SSF69304">
    <property type="entry name" value="Tricorn protease N-terminal domain"/>
    <property type="match status" value="1"/>
</dbReference>
<dbReference type="PANTHER" id="PTHR36842">
    <property type="entry name" value="PROTEIN TOLB HOMOLOG"/>
    <property type="match status" value="1"/>
</dbReference>
<comment type="similarity">
    <text evidence="1">Belongs to the TolB family.</text>
</comment>
<proteinExistence type="inferred from homology"/>
<sequence length="297" mass="32609">MTLARTLAPGQRCLVHVTDVVTGQDRIVHETTEVLLEAPNWTVEDRLVLNGDGVLWQMPSDGSAPPRVIHHQGLPELNNDHVLDPDGVHVHVSGNDGQLHRAPLAGGRATRTTRERLGEHGQPLLHFLHGISPDGATLAYVNLDPQVGFGVGANIHLVASDGSDDRELLPGWGPDDGPEFTPDGQWIHFNTERFSPGQAQIARVRPDGSELEQLTFDERVNWFPHCSPDGSRWSHVSFPPGTQGHPADLVVRLMLVEDDDWRGARCLAELPGGQGTLNVNSWSPDSRRLAWVSYPFD</sequence>
<evidence type="ECO:0000256" key="1">
    <source>
        <dbReference type="ARBA" id="ARBA00009820"/>
    </source>
</evidence>
<gene>
    <name evidence="2" type="ORF">ACFSCS_07220</name>
</gene>
<evidence type="ECO:0000313" key="2">
    <source>
        <dbReference type="EMBL" id="MFD1889980.1"/>
    </source>
</evidence>
<dbReference type="EMBL" id="JBHUFZ010000016">
    <property type="protein sequence ID" value="MFD1889980.1"/>
    <property type="molecule type" value="Genomic_DNA"/>
</dbReference>
<protein>
    <submittedName>
        <fullName evidence="2">TolB family protein</fullName>
    </submittedName>
</protein>
<comment type="caution">
    <text evidence="2">The sequence shown here is derived from an EMBL/GenBank/DDBJ whole genome shotgun (WGS) entry which is preliminary data.</text>
</comment>
<accession>A0ABW4RVS3</accession>
<dbReference type="Gene3D" id="2.120.10.30">
    <property type="entry name" value="TolB, C-terminal domain"/>
    <property type="match status" value="1"/>
</dbReference>
<evidence type="ECO:0000313" key="3">
    <source>
        <dbReference type="Proteomes" id="UP001597326"/>
    </source>
</evidence>
<name>A0ABW4RVS3_9ACTN</name>
<dbReference type="Proteomes" id="UP001597326">
    <property type="component" value="Unassembled WGS sequence"/>
</dbReference>
<keyword evidence="3" id="KW-1185">Reference proteome</keyword>
<dbReference type="Pfam" id="PF07676">
    <property type="entry name" value="PD40"/>
    <property type="match status" value="2"/>
</dbReference>
<reference evidence="3" key="1">
    <citation type="journal article" date="2019" name="Int. J. Syst. Evol. Microbiol.">
        <title>The Global Catalogue of Microorganisms (GCM) 10K type strain sequencing project: providing services to taxonomists for standard genome sequencing and annotation.</title>
        <authorList>
            <consortium name="The Broad Institute Genomics Platform"/>
            <consortium name="The Broad Institute Genome Sequencing Center for Infectious Disease"/>
            <person name="Wu L."/>
            <person name="Ma J."/>
        </authorList>
    </citation>
    <scope>NUCLEOTIDE SEQUENCE [LARGE SCALE GENOMIC DNA]</scope>
    <source>
        <strain evidence="3">CAIM 431</strain>
    </source>
</reference>
<dbReference type="InterPro" id="IPR011659">
    <property type="entry name" value="WD40"/>
</dbReference>
<organism evidence="2 3">
    <name type="scientific">Luteococcus peritonei</name>
    <dbReference type="NCBI Taxonomy" id="88874"/>
    <lineage>
        <taxon>Bacteria</taxon>
        <taxon>Bacillati</taxon>
        <taxon>Actinomycetota</taxon>
        <taxon>Actinomycetes</taxon>
        <taxon>Propionibacteriales</taxon>
        <taxon>Propionibacteriaceae</taxon>
        <taxon>Luteococcus</taxon>
    </lineage>
</organism>